<organism evidence="1">
    <name type="scientific">marine sediment metagenome</name>
    <dbReference type="NCBI Taxonomy" id="412755"/>
    <lineage>
        <taxon>unclassified sequences</taxon>
        <taxon>metagenomes</taxon>
        <taxon>ecological metagenomes</taxon>
    </lineage>
</organism>
<protein>
    <submittedName>
        <fullName evidence="1">Uncharacterized protein</fullName>
    </submittedName>
</protein>
<dbReference type="EMBL" id="LAZR01060496">
    <property type="protein sequence ID" value="KKK65559.1"/>
    <property type="molecule type" value="Genomic_DNA"/>
</dbReference>
<sequence>MLLTDDQIPEKYKTILALSPDKQTQYLLDNIYKDGAKAQLKKVVEILEKKNKLNALKSVLKAGHTGFISQGLYLNNKDWQSLLEEVK</sequence>
<evidence type="ECO:0000313" key="1">
    <source>
        <dbReference type="EMBL" id="KKK65559.1"/>
    </source>
</evidence>
<proteinExistence type="predicted"/>
<gene>
    <name evidence="1" type="ORF">LCGC14_2972930</name>
</gene>
<dbReference type="AlphaFoldDB" id="A0A0F8ZGJ0"/>
<name>A0A0F8ZGJ0_9ZZZZ</name>
<reference evidence="1" key="1">
    <citation type="journal article" date="2015" name="Nature">
        <title>Complex archaea that bridge the gap between prokaryotes and eukaryotes.</title>
        <authorList>
            <person name="Spang A."/>
            <person name="Saw J.H."/>
            <person name="Jorgensen S.L."/>
            <person name="Zaremba-Niedzwiedzka K."/>
            <person name="Martijn J."/>
            <person name="Lind A.E."/>
            <person name="van Eijk R."/>
            <person name="Schleper C."/>
            <person name="Guy L."/>
            <person name="Ettema T.J."/>
        </authorList>
    </citation>
    <scope>NUCLEOTIDE SEQUENCE</scope>
</reference>
<accession>A0A0F8ZGJ0</accession>
<comment type="caution">
    <text evidence="1">The sequence shown here is derived from an EMBL/GenBank/DDBJ whole genome shotgun (WGS) entry which is preliminary data.</text>
</comment>